<dbReference type="GO" id="GO:0008107">
    <property type="term" value="F:galactoside 2-alpha-L-fucosyltransferase activity"/>
    <property type="evidence" value="ECO:0007669"/>
    <property type="project" value="InterPro"/>
</dbReference>
<dbReference type="GO" id="GO:0016020">
    <property type="term" value="C:membrane"/>
    <property type="evidence" value="ECO:0007669"/>
    <property type="project" value="InterPro"/>
</dbReference>
<dbReference type="PANTHER" id="PTHR11927">
    <property type="entry name" value="GALACTOSIDE 2-L-FUCOSYLTRANSFERASE"/>
    <property type="match status" value="1"/>
</dbReference>
<protein>
    <recommendedName>
        <fullName evidence="4">Glycosyltransferase</fullName>
    </recommendedName>
</protein>
<organism evidence="3">
    <name type="scientific">viral metagenome</name>
    <dbReference type="NCBI Taxonomy" id="1070528"/>
    <lineage>
        <taxon>unclassified sequences</taxon>
        <taxon>metagenomes</taxon>
        <taxon>organismal metagenomes</taxon>
    </lineage>
</organism>
<evidence type="ECO:0000256" key="2">
    <source>
        <dbReference type="ARBA" id="ARBA00022679"/>
    </source>
</evidence>
<dbReference type="PANTHER" id="PTHR11927:SF9">
    <property type="entry name" value="L-FUCOSYLTRANSFERASE"/>
    <property type="match status" value="1"/>
</dbReference>
<proteinExistence type="predicted"/>
<sequence>MSIVSVNVMGGLGNQLFQIAAAYAYARRTGGHLTLLHIQENGNRPVYWNTILQKLHPYLVSSLPHFPVQWSEDLPTMYKEIPSVSSNIYLNGYYQSSKYYDESVKEEIKELFCPSESLMREVSNKYQYLLDNKDRVVIVHARRTDYLKNAHMVNFHGPLTVDYYERAIEKMKTIVADPIWVLTSDDNSFWNEVPIIASLSNVYLLNEGSDIHAFTLLQQFQHFIMANSTFIWWCVWLSHAKKVIAPSRWFGPIGPYPFDDIYEAEWERL</sequence>
<dbReference type="GO" id="GO:0005975">
    <property type="term" value="P:carbohydrate metabolic process"/>
    <property type="evidence" value="ECO:0007669"/>
    <property type="project" value="InterPro"/>
</dbReference>
<dbReference type="AlphaFoldDB" id="A0A6C0KUH9"/>
<keyword evidence="2" id="KW-0808">Transferase</keyword>
<reference evidence="3" key="1">
    <citation type="journal article" date="2020" name="Nature">
        <title>Giant virus diversity and host interactions through global metagenomics.</title>
        <authorList>
            <person name="Schulz F."/>
            <person name="Roux S."/>
            <person name="Paez-Espino D."/>
            <person name="Jungbluth S."/>
            <person name="Walsh D.A."/>
            <person name="Denef V.J."/>
            <person name="McMahon K.D."/>
            <person name="Konstantinidis K.T."/>
            <person name="Eloe-Fadrosh E.A."/>
            <person name="Kyrpides N.C."/>
            <person name="Woyke T."/>
        </authorList>
    </citation>
    <scope>NUCLEOTIDE SEQUENCE</scope>
    <source>
        <strain evidence="3">GVMAG-S-3300013093-109</strain>
    </source>
</reference>
<dbReference type="Pfam" id="PF01531">
    <property type="entry name" value="Glyco_transf_11"/>
    <property type="match status" value="1"/>
</dbReference>
<dbReference type="CDD" id="cd11301">
    <property type="entry name" value="Fut1_Fut2_like"/>
    <property type="match status" value="1"/>
</dbReference>
<name>A0A6C0KUH9_9ZZZZ</name>
<dbReference type="InterPro" id="IPR002516">
    <property type="entry name" value="Glyco_trans_11"/>
</dbReference>
<evidence type="ECO:0008006" key="4">
    <source>
        <dbReference type="Google" id="ProtNLM"/>
    </source>
</evidence>
<evidence type="ECO:0000313" key="3">
    <source>
        <dbReference type="EMBL" id="QHU20796.1"/>
    </source>
</evidence>
<dbReference type="EMBL" id="MN740974">
    <property type="protein sequence ID" value="QHU20796.1"/>
    <property type="molecule type" value="Genomic_DNA"/>
</dbReference>
<keyword evidence="1" id="KW-0328">Glycosyltransferase</keyword>
<evidence type="ECO:0000256" key="1">
    <source>
        <dbReference type="ARBA" id="ARBA00022676"/>
    </source>
</evidence>
<accession>A0A6C0KUH9</accession>